<organism evidence="8">
    <name type="scientific">Darwinula stevensoni</name>
    <dbReference type="NCBI Taxonomy" id="69355"/>
    <lineage>
        <taxon>Eukaryota</taxon>
        <taxon>Metazoa</taxon>
        <taxon>Ecdysozoa</taxon>
        <taxon>Arthropoda</taxon>
        <taxon>Crustacea</taxon>
        <taxon>Oligostraca</taxon>
        <taxon>Ostracoda</taxon>
        <taxon>Podocopa</taxon>
        <taxon>Podocopida</taxon>
        <taxon>Darwinulocopina</taxon>
        <taxon>Darwinuloidea</taxon>
        <taxon>Darwinulidae</taxon>
        <taxon>Darwinula</taxon>
    </lineage>
</organism>
<keyword evidence="5" id="KW-0472">Membrane</keyword>
<reference evidence="8" key="1">
    <citation type="submission" date="2020-11" db="EMBL/GenBank/DDBJ databases">
        <authorList>
            <person name="Tran Van P."/>
        </authorList>
    </citation>
    <scope>NUCLEOTIDE SEQUENCE</scope>
</reference>
<evidence type="ECO:0000259" key="6">
    <source>
        <dbReference type="PROSITE" id="PS50240"/>
    </source>
</evidence>
<evidence type="ECO:0000313" key="9">
    <source>
        <dbReference type="Proteomes" id="UP000677054"/>
    </source>
</evidence>
<keyword evidence="4" id="KW-0720">Serine protease</keyword>
<keyword evidence="3" id="KW-0378">Hydrolase</keyword>
<dbReference type="EMBL" id="CAJPEV010000801">
    <property type="protein sequence ID" value="CAG0888639.1"/>
    <property type="molecule type" value="Genomic_DNA"/>
</dbReference>
<dbReference type="InterPro" id="IPR043504">
    <property type="entry name" value="Peptidase_S1_PA_chymotrypsin"/>
</dbReference>
<dbReference type="Pfam" id="PF03351">
    <property type="entry name" value="DOMON"/>
    <property type="match status" value="1"/>
</dbReference>
<dbReference type="InterPro" id="IPR050127">
    <property type="entry name" value="Serine_Proteases_S1"/>
</dbReference>
<accession>A0A7R9A6R3</accession>
<dbReference type="Gene3D" id="2.40.10.10">
    <property type="entry name" value="Trypsin-like serine proteases"/>
    <property type="match status" value="2"/>
</dbReference>
<dbReference type="Gene3D" id="1.10.10.10">
    <property type="entry name" value="Winged helix-like DNA-binding domain superfamily/Winged helix DNA-binding domain"/>
    <property type="match status" value="1"/>
</dbReference>
<dbReference type="SMART" id="SM00020">
    <property type="entry name" value="Tryp_SPc"/>
    <property type="match status" value="1"/>
</dbReference>
<dbReference type="Pfam" id="PF00089">
    <property type="entry name" value="Trypsin"/>
    <property type="match status" value="1"/>
</dbReference>
<dbReference type="PROSITE" id="PS50836">
    <property type="entry name" value="DOMON"/>
    <property type="match status" value="1"/>
</dbReference>
<dbReference type="GO" id="GO:0006508">
    <property type="term" value="P:proteolysis"/>
    <property type="evidence" value="ECO:0007669"/>
    <property type="project" value="UniProtKB-KW"/>
</dbReference>
<comment type="subcellular location">
    <subcellularLocation>
        <location evidence="1">Nucleus</location>
    </subcellularLocation>
</comment>
<proteinExistence type="predicted"/>
<dbReference type="OrthoDB" id="2019384at2759"/>
<dbReference type="GO" id="GO:0005615">
    <property type="term" value="C:extracellular space"/>
    <property type="evidence" value="ECO:0007669"/>
    <property type="project" value="TreeGrafter"/>
</dbReference>
<evidence type="ECO:0000256" key="5">
    <source>
        <dbReference type="SAM" id="Phobius"/>
    </source>
</evidence>
<evidence type="ECO:0000256" key="3">
    <source>
        <dbReference type="ARBA" id="ARBA00022801"/>
    </source>
</evidence>
<dbReference type="InterPro" id="IPR045266">
    <property type="entry name" value="DOH_DOMON"/>
</dbReference>
<dbReference type="GO" id="GO:0005634">
    <property type="term" value="C:nucleus"/>
    <property type="evidence" value="ECO:0007669"/>
    <property type="project" value="UniProtKB-SubCell"/>
</dbReference>
<dbReference type="InterPro" id="IPR001314">
    <property type="entry name" value="Peptidase_S1A"/>
</dbReference>
<gene>
    <name evidence="8" type="ORF">DSTB1V02_LOCUS5070</name>
</gene>
<dbReference type="InterPro" id="IPR001254">
    <property type="entry name" value="Trypsin_dom"/>
</dbReference>
<dbReference type="PRINTS" id="PR00722">
    <property type="entry name" value="CHYMOTRYPSIN"/>
</dbReference>
<dbReference type="PROSITE" id="PS00134">
    <property type="entry name" value="TRYPSIN_HIS"/>
    <property type="match status" value="1"/>
</dbReference>
<dbReference type="CDD" id="cd00190">
    <property type="entry name" value="Tryp_SPc"/>
    <property type="match status" value="1"/>
</dbReference>
<dbReference type="InterPro" id="IPR036388">
    <property type="entry name" value="WH-like_DNA-bd_sf"/>
</dbReference>
<dbReference type="InterPro" id="IPR009003">
    <property type="entry name" value="Peptidase_S1_PA"/>
</dbReference>
<keyword evidence="2" id="KW-0645">Protease</keyword>
<evidence type="ECO:0000313" key="8">
    <source>
        <dbReference type="EMBL" id="CAD7245196.1"/>
    </source>
</evidence>
<dbReference type="SUPFAM" id="SSF50494">
    <property type="entry name" value="Trypsin-like serine proteases"/>
    <property type="match status" value="1"/>
</dbReference>
<dbReference type="PANTHER" id="PTHR24264">
    <property type="entry name" value="TRYPSIN-RELATED"/>
    <property type="match status" value="1"/>
</dbReference>
<feature type="domain" description="Peptidase S1" evidence="6">
    <location>
        <begin position="115"/>
        <end position="409"/>
    </location>
</feature>
<dbReference type="InterPro" id="IPR009057">
    <property type="entry name" value="Homeodomain-like_sf"/>
</dbReference>
<dbReference type="GO" id="GO:0004252">
    <property type="term" value="F:serine-type endopeptidase activity"/>
    <property type="evidence" value="ECO:0007669"/>
    <property type="project" value="InterPro"/>
</dbReference>
<feature type="domain" description="DOMON" evidence="7">
    <location>
        <begin position="413"/>
        <end position="475"/>
    </location>
</feature>
<protein>
    <recommendedName>
        <fullName evidence="10">Peptidase S1 domain-containing protein</fullName>
    </recommendedName>
</protein>
<name>A0A7R9A6R3_9CRUS</name>
<evidence type="ECO:0000256" key="1">
    <source>
        <dbReference type="ARBA" id="ARBA00004123"/>
    </source>
</evidence>
<evidence type="ECO:0000256" key="2">
    <source>
        <dbReference type="ARBA" id="ARBA00022670"/>
    </source>
</evidence>
<dbReference type="InterPro" id="IPR018114">
    <property type="entry name" value="TRYPSIN_HIS"/>
</dbReference>
<dbReference type="PROSITE" id="PS50240">
    <property type="entry name" value="TRYPSIN_DOM"/>
    <property type="match status" value="1"/>
</dbReference>
<dbReference type="AlphaFoldDB" id="A0A7R9A6R3"/>
<feature type="transmembrane region" description="Helical" evidence="5">
    <location>
        <begin position="374"/>
        <end position="395"/>
    </location>
</feature>
<dbReference type="CDD" id="cd09631">
    <property type="entry name" value="DOMON_DOH"/>
    <property type="match status" value="1"/>
</dbReference>
<keyword evidence="5" id="KW-0812">Transmembrane</keyword>
<dbReference type="SUPFAM" id="SSF46689">
    <property type="entry name" value="Homeodomain-like"/>
    <property type="match status" value="1"/>
</dbReference>
<dbReference type="EMBL" id="LR900318">
    <property type="protein sequence ID" value="CAD7245196.1"/>
    <property type="molecule type" value="Genomic_DNA"/>
</dbReference>
<sequence length="475" mass="53757">MSYQFPGYDPLSELPLRVIKSMEKLGEFFCSGCNLGPTLSSGLLEFRSKAFKWVVLWRNDISRLEPRAIKGAISSQNPMRGLTADSEVILAENNIATLDEAIFRPMLEVMSLGEGYLDLKWALIREQWVLTAAHCIVDYDPYFLARDANDLLVYLGKHYRNDSRDDGLVQKCQVAQVFPHDGNRLQIFQADIALLKLEEPAKLTEGVQLVCLPTQEYLSQRNVDHGRKGWLAGWGLDGSNSPSRVLRDLELQVQSAPTCSRYTEDVTRRSPDLVDTLFCAGQLRENHTDMASKPSREAVIYMFQQGHSPAKITKELKLPRSSVYKAIARYKELGTTQDRPRSGRPSVFKDLALRKRVKQLLDRNPERKCQIEEMVGFLFKYIVAAALAFGVCWGIRRRTGFRWVRNEALGLNGQVRLYWTPRFRRGDIEVLFVAPSTGWVGVGFSPNGEMYGADMVMRGVSNGTAYFAVNLPSLK</sequence>
<dbReference type="PANTHER" id="PTHR24264:SF54">
    <property type="entry name" value="PEPTIDASE S1 DOMAIN-CONTAINING PROTEIN"/>
    <property type="match status" value="1"/>
</dbReference>
<evidence type="ECO:0000256" key="4">
    <source>
        <dbReference type="ARBA" id="ARBA00022825"/>
    </source>
</evidence>
<dbReference type="Proteomes" id="UP000677054">
    <property type="component" value="Unassembled WGS sequence"/>
</dbReference>
<keyword evidence="5" id="KW-1133">Transmembrane helix</keyword>
<dbReference type="InterPro" id="IPR005018">
    <property type="entry name" value="DOMON_domain"/>
</dbReference>
<evidence type="ECO:0008006" key="10">
    <source>
        <dbReference type="Google" id="ProtNLM"/>
    </source>
</evidence>
<dbReference type="Pfam" id="PF13384">
    <property type="entry name" value="HTH_23"/>
    <property type="match status" value="1"/>
</dbReference>
<evidence type="ECO:0000259" key="7">
    <source>
        <dbReference type="PROSITE" id="PS50836"/>
    </source>
</evidence>
<keyword evidence="9" id="KW-1185">Reference proteome</keyword>